<feature type="transmembrane region" description="Helical" evidence="1">
    <location>
        <begin position="955"/>
        <end position="975"/>
    </location>
</feature>
<organism evidence="2 3">
    <name type="scientific">Pontibacter arcticus</name>
    <dbReference type="NCBI Taxonomy" id="2080288"/>
    <lineage>
        <taxon>Bacteria</taxon>
        <taxon>Pseudomonadati</taxon>
        <taxon>Bacteroidota</taxon>
        <taxon>Cytophagia</taxon>
        <taxon>Cytophagales</taxon>
        <taxon>Hymenobacteraceae</taxon>
        <taxon>Pontibacter</taxon>
    </lineage>
</organism>
<feature type="transmembrane region" description="Helical" evidence="1">
    <location>
        <begin position="336"/>
        <end position="354"/>
    </location>
</feature>
<sequence>MKEFKPTSWSIDNKTSIYIITLIVAIAGIFSYIKIQKESFPDIVVPMIFVGTIHPGTSPTDMENLITRPIEKQLKALSGVKDVTSNSMQDFSMITVEFNTDVDVVEAKQLVKDAVDKARTDLPTDLDQDPNVQEMNFSEFPIMSVNVSGKYSLDQLKKYAEDVQDRIESLPEITRVDLIGALNKEVQVNVDMYKMQAAQVTFNDIQTAIARENITISGGNVTVGEMKRSVRVAGQYADPNRIGDIVIQSAAGANIQLKEIAEVKEGFEEQESYARLDNAPVITLNVIKRSGENLIEASDKIDDLLAEMQASTLPRDLKITVTGEQATDTRHTLNDLINTIIIGFVLVTLILMFFMGTTNAIFVGLSVPISMFLAFIVLPVLGFSLNMIVLFSFLLALGIVVDDAIVVIENTHRIFHQSDLPVAKAAKVAAGEVFLPVLAGTLTTVAPFLPLAFWPGIVGEFMFYLPITLIITLFASLLVAFIMNPVFAVSFMEKDAENQQAPKASKRFLSIAGAATLIAIICYIAGWWGTANIIMLLVLLILLNKYVLTGLIRRFQHDLLPRFMNSYERLLRWALAGRKPVGIFIGIFMLLFVSVMLIGIRSPKVVFFPESDPNFVYTYIQLPVGTDQAVTDSVTKLIEKRIYKVIGTDNTDVESVISNVAIGAGDMNDRSTTAQSHKAKVTVAFVEFMDRTGEKSSAQVLTEIREAVKGIPGTEVTVDQEQSGPPVGKPISIEIAGEDFTELISLSKSVEQYIAQQGIPGIEGLKSDLEDSKPEILINIDRERANREGLSTGQIGMEIRTAIFGAEASKFKEAEDEYPIQVRYAEPYRENIDALLDMRITYRDMNTGLVRQIPLSSVASITYGNTYGGIKRKDLKRVVTLESNVLAGYNANEIVGQIEQSLQNFQTPEGYQVKMGGQQEEQQESFEFLTVAFLAAFLLIFLILVTQFNSVSKPFIILSEVLFSIIGVLIGFAIFGMDVSIVMTGVGIIALAGIVVKNGILIVEFTDVLLAEGKELKDAIVEAGKTRLNPVLLTATATILGLVPLALGINLNFYTLFTAFEPHFFMGGSSAAFWGPLAWTIIFGLSFATIVTLLIVPVMYLLNEKVKDSIIGKKKRAAQKLQVSEPHKNGKVREYTI</sequence>
<feature type="transmembrane region" description="Helical" evidence="1">
    <location>
        <begin position="429"/>
        <end position="449"/>
    </location>
</feature>
<gene>
    <name evidence="2" type="ORF">DP923_03055</name>
</gene>
<dbReference type="Proteomes" id="UP000251692">
    <property type="component" value="Unassembled WGS sequence"/>
</dbReference>
<dbReference type="AlphaFoldDB" id="A0A364RII4"/>
<dbReference type="SUPFAM" id="SSF82693">
    <property type="entry name" value="Multidrug efflux transporter AcrB pore domain, PN1, PN2, PC1 and PC2 subdomains"/>
    <property type="match status" value="3"/>
</dbReference>
<dbReference type="RefSeq" id="WP_112304221.1">
    <property type="nucleotide sequence ID" value="NZ_QMDV01000001.1"/>
</dbReference>
<feature type="transmembrane region" description="Helical" evidence="1">
    <location>
        <begin position="1031"/>
        <end position="1057"/>
    </location>
</feature>
<keyword evidence="1" id="KW-1133">Transmembrane helix</keyword>
<feature type="transmembrane region" description="Helical" evidence="1">
    <location>
        <begin position="508"/>
        <end position="527"/>
    </location>
</feature>
<dbReference type="GO" id="GO:0042910">
    <property type="term" value="F:xenobiotic transmembrane transporter activity"/>
    <property type="evidence" value="ECO:0007669"/>
    <property type="project" value="TreeGrafter"/>
</dbReference>
<feature type="transmembrane region" description="Helical" evidence="1">
    <location>
        <begin position="1077"/>
        <end position="1102"/>
    </location>
</feature>
<feature type="transmembrane region" description="Helical" evidence="1">
    <location>
        <begin position="981"/>
        <end position="1010"/>
    </location>
</feature>
<dbReference type="Gene3D" id="3.30.70.1320">
    <property type="entry name" value="Multidrug efflux transporter AcrB pore domain like"/>
    <property type="match status" value="1"/>
</dbReference>
<dbReference type="PRINTS" id="PR00702">
    <property type="entry name" value="ACRIFLAVINRP"/>
</dbReference>
<feature type="transmembrane region" description="Helical" evidence="1">
    <location>
        <begin position="461"/>
        <end position="487"/>
    </location>
</feature>
<dbReference type="PANTHER" id="PTHR32063:SF33">
    <property type="entry name" value="RND SUPERFAMILY EFFLUX PUMP PERMEASE COMPONENT"/>
    <property type="match status" value="1"/>
</dbReference>
<reference evidence="2 3" key="1">
    <citation type="submission" date="2018-06" db="EMBL/GenBank/DDBJ databases">
        <authorList>
            <person name="Liu Z.-W."/>
        </authorList>
    </citation>
    <scope>NUCLEOTIDE SEQUENCE [LARGE SCALE GENOMIC DNA]</scope>
    <source>
        <strain evidence="2 3">2b14</strain>
    </source>
</reference>
<evidence type="ECO:0000313" key="3">
    <source>
        <dbReference type="Proteomes" id="UP000251692"/>
    </source>
</evidence>
<dbReference type="SUPFAM" id="SSF82714">
    <property type="entry name" value="Multidrug efflux transporter AcrB TolC docking domain, DN and DC subdomains"/>
    <property type="match status" value="2"/>
</dbReference>
<dbReference type="Gene3D" id="3.30.70.1440">
    <property type="entry name" value="Multidrug efflux transporter AcrB pore domain"/>
    <property type="match status" value="1"/>
</dbReference>
<dbReference type="SUPFAM" id="SSF82866">
    <property type="entry name" value="Multidrug efflux transporter AcrB transmembrane domain"/>
    <property type="match status" value="2"/>
</dbReference>
<dbReference type="OrthoDB" id="9798415at2"/>
<dbReference type="PANTHER" id="PTHR32063">
    <property type="match status" value="1"/>
</dbReference>
<reference evidence="2 3" key="2">
    <citation type="submission" date="2018-07" db="EMBL/GenBank/DDBJ databases">
        <title>Pontibacter sp. 2b14 genomic sequence and assembly.</title>
        <authorList>
            <person name="Du Z.-J."/>
        </authorList>
    </citation>
    <scope>NUCLEOTIDE SEQUENCE [LARGE SCALE GENOMIC DNA]</scope>
    <source>
        <strain evidence="2 3">2b14</strain>
    </source>
</reference>
<name>A0A364RII4_9BACT</name>
<keyword evidence="1" id="KW-0472">Membrane</keyword>
<comment type="caution">
    <text evidence="2">The sequence shown here is derived from an EMBL/GenBank/DDBJ whole genome shotgun (WGS) entry which is preliminary data.</text>
</comment>
<keyword evidence="3" id="KW-1185">Reference proteome</keyword>
<feature type="transmembrane region" description="Helical" evidence="1">
    <location>
        <begin position="533"/>
        <end position="552"/>
    </location>
</feature>
<feature type="transmembrane region" description="Helical" evidence="1">
    <location>
        <begin position="581"/>
        <end position="600"/>
    </location>
</feature>
<accession>A0A364RII4</accession>
<dbReference type="Gene3D" id="3.30.2090.10">
    <property type="entry name" value="Multidrug efflux transporter AcrB TolC docking domain, DN and DC subdomains"/>
    <property type="match status" value="2"/>
</dbReference>
<dbReference type="Gene3D" id="3.30.70.1430">
    <property type="entry name" value="Multidrug efflux transporter AcrB pore domain"/>
    <property type="match status" value="2"/>
</dbReference>
<proteinExistence type="predicted"/>
<feature type="transmembrane region" description="Helical" evidence="1">
    <location>
        <begin position="15"/>
        <end position="33"/>
    </location>
</feature>
<dbReference type="GO" id="GO:0005886">
    <property type="term" value="C:plasma membrane"/>
    <property type="evidence" value="ECO:0007669"/>
    <property type="project" value="TreeGrafter"/>
</dbReference>
<evidence type="ECO:0000256" key="1">
    <source>
        <dbReference type="SAM" id="Phobius"/>
    </source>
</evidence>
<dbReference type="EMBL" id="QMDV01000001">
    <property type="protein sequence ID" value="RAU84048.1"/>
    <property type="molecule type" value="Genomic_DNA"/>
</dbReference>
<dbReference type="InterPro" id="IPR027463">
    <property type="entry name" value="AcrB_DN_DC_subdom"/>
</dbReference>
<evidence type="ECO:0000313" key="2">
    <source>
        <dbReference type="EMBL" id="RAU84048.1"/>
    </source>
</evidence>
<keyword evidence="1" id="KW-0812">Transmembrane</keyword>
<protein>
    <submittedName>
        <fullName evidence="2">AcrB/AcrD/AcrF family protein</fullName>
    </submittedName>
</protein>
<dbReference type="Gene3D" id="1.20.1640.10">
    <property type="entry name" value="Multidrug efflux transporter AcrB transmembrane domain"/>
    <property type="match status" value="2"/>
</dbReference>
<dbReference type="Pfam" id="PF00873">
    <property type="entry name" value="ACR_tran"/>
    <property type="match status" value="1"/>
</dbReference>
<feature type="transmembrane region" description="Helical" evidence="1">
    <location>
        <begin position="928"/>
        <end position="948"/>
    </location>
</feature>
<dbReference type="InterPro" id="IPR001036">
    <property type="entry name" value="Acrflvin-R"/>
</dbReference>